<dbReference type="OrthoDB" id="7630100at2"/>
<gene>
    <name evidence="1" type="ORF">D9R14_00550</name>
</gene>
<evidence type="ECO:0000313" key="1">
    <source>
        <dbReference type="EMBL" id="RLP81949.1"/>
    </source>
</evidence>
<sequence length="265" mass="28167">MALAFGIDAARADGRMVAKYSLSVAGVEFGRGTFVVQASDSAYEISGTARITGLMRAVANGKGRAAARGVFAGGRMLPVVYAMDAEADGKEESARIVMAASGVKEMDVEPELKFAPDRIPVTEAVLKSVLDPVSGAFAYMPGTGEMLSAAACQRVIPVFDGRQRYDIALSFQRIEQVKLEGYSGPAVVCAARYKPVAGHRPSRYTVKYMQDNKEVYAWLVPIAGTRLMAPYKVSVATMIGTAVLEAEAMEMLPPVGSLSVSTPKP</sequence>
<name>A0A3L7ANC1_9HYPH</name>
<proteinExistence type="predicted"/>
<dbReference type="Pfam" id="PF11306">
    <property type="entry name" value="DUF3108"/>
    <property type="match status" value="1"/>
</dbReference>
<comment type="caution">
    <text evidence="1">The sequence shown here is derived from an EMBL/GenBank/DDBJ whole genome shotgun (WGS) entry which is preliminary data.</text>
</comment>
<dbReference type="EMBL" id="RCTF01000001">
    <property type="protein sequence ID" value="RLP81949.1"/>
    <property type="molecule type" value="Genomic_DNA"/>
</dbReference>
<protein>
    <submittedName>
        <fullName evidence="1">DUF3108 domain-containing protein</fullName>
    </submittedName>
</protein>
<evidence type="ECO:0000313" key="2">
    <source>
        <dbReference type="Proteomes" id="UP000269692"/>
    </source>
</evidence>
<organism evidence="1 2">
    <name type="scientific">Xanthobacter tagetidis</name>
    <dbReference type="NCBI Taxonomy" id="60216"/>
    <lineage>
        <taxon>Bacteria</taxon>
        <taxon>Pseudomonadati</taxon>
        <taxon>Pseudomonadota</taxon>
        <taxon>Alphaproteobacteria</taxon>
        <taxon>Hyphomicrobiales</taxon>
        <taxon>Xanthobacteraceae</taxon>
        <taxon>Xanthobacter</taxon>
    </lineage>
</organism>
<reference evidence="1 2" key="1">
    <citation type="submission" date="2018-10" db="EMBL/GenBank/DDBJ databases">
        <title>Xanthobacter tagetidis genome sequencing and assembly.</title>
        <authorList>
            <person name="Maclea K.S."/>
            <person name="Goen A.E."/>
            <person name="Fatima S.A."/>
        </authorList>
    </citation>
    <scope>NUCLEOTIDE SEQUENCE [LARGE SCALE GENOMIC DNA]</scope>
    <source>
        <strain evidence="1 2">ATCC 700314</strain>
    </source>
</reference>
<keyword evidence="2" id="KW-1185">Reference proteome</keyword>
<dbReference type="AlphaFoldDB" id="A0A3L7ANC1"/>
<dbReference type="Proteomes" id="UP000269692">
    <property type="component" value="Unassembled WGS sequence"/>
</dbReference>
<accession>A0A3L7ANC1</accession>
<dbReference type="InterPro" id="IPR021457">
    <property type="entry name" value="DUF3108"/>
</dbReference>